<dbReference type="SUPFAM" id="SSF142906">
    <property type="entry name" value="YjbR-like"/>
    <property type="match status" value="1"/>
</dbReference>
<dbReference type="Proteomes" id="UP001597510">
    <property type="component" value="Unassembled WGS sequence"/>
</dbReference>
<dbReference type="InterPro" id="IPR038056">
    <property type="entry name" value="YjbR-like_sf"/>
</dbReference>
<proteinExistence type="predicted"/>
<dbReference type="InterPro" id="IPR058532">
    <property type="entry name" value="YjbR/MT2646/Rv2570-like"/>
</dbReference>
<keyword evidence="1" id="KW-0238">DNA-binding</keyword>
<sequence>METLRKTAQIMIDEATLREIVLSFPDAVEQPHFEKTSFRAKKKIFATYSKHEHRACLKLSVSDQSLFCAFNKAIIYPLPNKWGQQGWTLFELTKLEKEMIEAALETAFKEVTKKK</sequence>
<protein>
    <submittedName>
        <fullName evidence="1">MmcQ/YjbR family DNA-binding protein</fullName>
    </submittedName>
</protein>
<dbReference type="EMBL" id="JBHULC010000011">
    <property type="protein sequence ID" value="MFD2521895.1"/>
    <property type="molecule type" value="Genomic_DNA"/>
</dbReference>
<evidence type="ECO:0000313" key="1">
    <source>
        <dbReference type="EMBL" id="MFD2521895.1"/>
    </source>
</evidence>
<organism evidence="1 2">
    <name type="scientific">Emticicia soli</name>
    <dbReference type="NCBI Taxonomy" id="2027878"/>
    <lineage>
        <taxon>Bacteria</taxon>
        <taxon>Pseudomonadati</taxon>
        <taxon>Bacteroidota</taxon>
        <taxon>Cytophagia</taxon>
        <taxon>Cytophagales</taxon>
        <taxon>Leadbetterellaceae</taxon>
        <taxon>Emticicia</taxon>
    </lineage>
</organism>
<dbReference type="GO" id="GO:0003677">
    <property type="term" value="F:DNA binding"/>
    <property type="evidence" value="ECO:0007669"/>
    <property type="project" value="UniProtKB-KW"/>
</dbReference>
<comment type="caution">
    <text evidence="1">The sequence shown here is derived from an EMBL/GenBank/DDBJ whole genome shotgun (WGS) entry which is preliminary data.</text>
</comment>
<keyword evidence="2" id="KW-1185">Reference proteome</keyword>
<dbReference type="RefSeq" id="WP_379977199.1">
    <property type="nucleotide sequence ID" value="NZ_JBHULC010000011.1"/>
</dbReference>
<evidence type="ECO:0000313" key="2">
    <source>
        <dbReference type="Proteomes" id="UP001597510"/>
    </source>
</evidence>
<reference evidence="2" key="1">
    <citation type="journal article" date="2019" name="Int. J. Syst. Evol. Microbiol.">
        <title>The Global Catalogue of Microorganisms (GCM) 10K type strain sequencing project: providing services to taxonomists for standard genome sequencing and annotation.</title>
        <authorList>
            <consortium name="The Broad Institute Genomics Platform"/>
            <consortium name="The Broad Institute Genome Sequencing Center for Infectious Disease"/>
            <person name="Wu L."/>
            <person name="Ma J."/>
        </authorList>
    </citation>
    <scope>NUCLEOTIDE SEQUENCE [LARGE SCALE GENOMIC DNA]</scope>
    <source>
        <strain evidence="2">KCTC 52344</strain>
    </source>
</reference>
<dbReference type="Gene3D" id="3.90.1150.30">
    <property type="match status" value="1"/>
</dbReference>
<accession>A0ABW5J8I5</accession>
<gene>
    <name evidence="1" type="ORF">ACFSR2_13435</name>
</gene>
<dbReference type="Pfam" id="PF04237">
    <property type="entry name" value="YjbR"/>
    <property type="match status" value="1"/>
</dbReference>
<name>A0ABW5J8I5_9BACT</name>